<reference evidence="1 2" key="1">
    <citation type="submission" date="2020-08" db="EMBL/GenBank/DDBJ databases">
        <title>Genomic Encyclopedia of Type Strains, Phase IV (KMG-IV): sequencing the most valuable type-strain genomes for metagenomic binning, comparative biology and taxonomic classification.</title>
        <authorList>
            <person name="Goeker M."/>
        </authorList>
    </citation>
    <scope>NUCLEOTIDE SEQUENCE [LARGE SCALE GENOMIC DNA]</scope>
    <source>
        <strain evidence="1 2">DSM 101015</strain>
    </source>
</reference>
<evidence type="ECO:0000313" key="1">
    <source>
        <dbReference type="EMBL" id="MBB4172928.1"/>
    </source>
</evidence>
<dbReference type="AlphaFoldDB" id="A0A7W6Q2U9"/>
<comment type="caution">
    <text evidence="1">The sequence shown here is derived from an EMBL/GenBank/DDBJ whole genome shotgun (WGS) entry which is preliminary data.</text>
</comment>
<dbReference type="RefSeq" id="WP_025054989.1">
    <property type="nucleotide sequence ID" value="NZ_JACIFU010000001.1"/>
</dbReference>
<organism evidence="1 2">
    <name type="scientific">Sulfitobacter noctilucicola</name>
    <dbReference type="NCBI Taxonomy" id="1342301"/>
    <lineage>
        <taxon>Bacteria</taxon>
        <taxon>Pseudomonadati</taxon>
        <taxon>Pseudomonadota</taxon>
        <taxon>Alphaproteobacteria</taxon>
        <taxon>Rhodobacterales</taxon>
        <taxon>Roseobacteraceae</taxon>
        <taxon>Sulfitobacter</taxon>
    </lineage>
</organism>
<dbReference type="Gene3D" id="1.10.530.10">
    <property type="match status" value="1"/>
</dbReference>
<proteinExistence type="predicted"/>
<keyword evidence="2" id="KW-1185">Reference proteome</keyword>
<dbReference type="Proteomes" id="UP000565745">
    <property type="component" value="Unassembled WGS sequence"/>
</dbReference>
<accession>A0A7W6Q2U9</accession>
<name>A0A7W6Q2U9_9RHOB</name>
<dbReference type="OrthoDB" id="7851400at2"/>
<gene>
    <name evidence="1" type="ORF">GGR93_000689</name>
</gene>
<dbReference type="EMBL" id="JACIFU010000001">
    <property type="protein sequence ID" value="MBB4172928.1"/>
    <property type="molecule type" value="Genomic_DNA"/>
</dbReference>
<dbReference type="SUPFAM" id="SSF53955">
    <property type="entry name" value="Lysozyme-like"/>
    <property type="match status" value="1"/>
</dbReference>
<dbReference type="InterPro" id="IPR023346">
    <property type="entry name" value="Lysozyme-like_dom_sf"/>
</dbReference>
<sequence length="236" mass="25855">MKLLFHVLVYCVLVAGAVRGQAVSLFNDGVVFVSARSSSDPGSPALFMGRAEGGMFSERVRAEPAVLGRMPSVRQGTDVMAIRAIIEEAESRRDGYNAVQFGARIKPPKRPTEMTLEEIYQWIADTPGQPHAIGRYQFIPSTLKRVVRKVGISLKEQFDADVQDQLADVLLAEAGLKRFRKGELGRKAFMNNLAKIWAGLPNSSGKSHYHGVAGNKASVTWARFDAVIAQIEPKEG</sequence>
<protein>
    <submittedName>
        <fullName evidence="1">Muramidase (Phage lysozyme)</fullName>
    </submittedName>
</protein>
<evidence type="ECO:0000313" key="2">
    <source>
        <dbReference type="Proteomes" id="UP000565745"/>
    </source>
</evidence>